<organism evidence="3 4">
    <name type="scientific">Trichoglossum hirsutum</name>
    <dbReference type="NCBI Taxonomy" id="265104"/>
    <lineage>
        <taxon>Eukaryota</taxon>
        <taxon>Fungi</taxon>
        <taxon>Dikarya</taxon>
        <taxon>Ascomycota</taxon>
        <taxon>Pezizomycotina</taxon>
        <taxon>Geoglossomycetes</taxon>
        <taxon>Geoglossales</taxon>
        <taxon>Geoglossaceae</taxon>
        <taxon>Trichoglossum</taxon>
    </lineage>
</organism>
<comment type="caution">
    <text evidence="3">The sequence shown here is derived from an EMBL/GenBank/DDBJ whole genome shotgun (WGS) entry which is preliminary data.</text>
</comment>
<dbReference type="AlphaFoldDB" id="A0A9P8RLA5"/>
<feature type="compositionally biased region" description="Low complexity" evidence="1">
    <location>
        <begin position="619"/>
        <end position="632"/>
    </location>
</feature>
<dbReference type="SMART" id="SM00355">
    <property type="entry name" value="ZnF_C2H2"/>
    <property type="match status" value="4"/>
</dbReference>
<dbReference type="GO" id="GO:0061630">
    <property type="term" value="F:ubiquitin protein ligase activity"/>
    <property type="evidence" value="ECO:0007669"/>
    <property type="project" value="InterPro"/>
</dbReference>
<feature type="region of interest" description="Disordered" evidence="1">
    <location>
        <begin position="535"/>
        <end position="561"/>
    </location>
</feature>
<feature type="region of interest" description="Disordered" evidence="1">
    <location>
        <begin position="658"/>
        <end position="706"/>
    </location>
</feature>
<feature type="region of interest" description="Disordered" evidence="1">
    <location>
        <begin position="295"/>
        <end position="422"/>
    </location>
</feature>
<proteinExistence type="predicted"/>
<feature type="compositionally biased region" description="Low complexity" evidence="1">
    <location>
        <begin position="585"/>
        <end position="604"/>
    </location>
</feature>
<feature type="compositionally biased region" description="Polar residues" evidence="1">
    <location>
        <begin position="535"/>
        <end position="550"/>
    </location>
</feature>
<keyword evidence="4" id="KW-1185">Reference proteome</keyword>
<gene>
    <name evidence="3" type="ORF">GP486_005977</name>
</gene>
<sequence>MAVLKVGKLAVGEGEDGGKVNPLIRGKKAAEEEGEGEETCHICALRMRVLYKTKACAHCRTHAGYVIFTDEASKRFEDFTQSDFVKQDDNLGIKYENADIFEDTVLLLRYNCPDPECDIACLGWPDLHRHVKSAHQKVMCDLCTRNKKVFTHEHDLFTVSELRKHERFGDDNPGAVDQSGFKGHPECKFCRQRFYGDDELYEHCRDKHERCYLCDRRSAGRQPQYYVDYNSLEAHFRKDHFLCPDRECLEKKFVVFDSEIDLKAHQLEAHPNDLSKDARREARRIDISGFGYRSQVQFDGRGGRRDREGRGRGRGRDPNADPVPPSSAQPLRRDELAYQRQVALQNSRTVSTRTFGGHLTTEAFDAGPPTRSDDRADNTDATMRPEGSLTSLGSLSLSSGPPPRTPSSVQPQALTPQEQARRLRHAAVTERACNMLGNNPHKVAEFRAKISAYRASTITASDLIDCYFSLFDTTTTELGKLINELADLFEIDSKRSDLLKAWNDWKAASEDYPALPGSTSAPSIGQGGARILKLKSSTAQSSRSPANRQGSWGLAATASSSSNPVLPLPAGYSASANRMGAGRVSTTPWTTPSSSSQPPSRTASEAPPSSRTTATQSSAEAFPALPAAKPPTTAILGYGSGALRRYGNAPSSNVWSGGVGSANTSGTASENEGNGVVEGNGNLASATGGGKKKGNKNKKQMLFQWG</sequence>
<dbReference type="InterPro" id="IPR056437">
    <property type="entry name" value="Znf-C2H2_ZNF598/HEL2"/>
</dbReference>
<dbReference type="Pfam" id="PF23230">
    <property type="entry name" value="zf-C2H2_13"/>
    <property type="match status" value="1"/>
</dbReference>
<dbReference type="Pfam" id="PF23202">
    <property type="entry name" value="PAH_ZNF598"/>
    <property type="match status" value="1"/>
</dbReference>
<feature type="compositionally biased region" description="Basic and acidic residues" evidence="1">
    <location>
        <begin position="301"/>
        <end position="319"/>
    </location>
</feature>
<dbReference type="Proteomes" id="UP000750711">
    <property type="component" value="Unassembled WGS sequence"/>
</dbReference>
<protein>
    <recommendedName>
        <fullName evidence="2">C2H2-type domain-containing protein</fullName>
    </recommendedName>
</protein>
<evidence type="ECO:0000259" key="2">
    <source>
        <dbReference type="PROSITE" id="PS00028"/>
    </source>
</evidence>
<dbReference type="GO" id="GO:0016567">
    <property type="term" value="P:protein ubiquitination"/>
    <property type="evidence" value="ECO:0007669"/>
    <property type="project" value="TreeGrafter"/>
</dbReference>
<feature type="compositionally biased region" description="Polar residues" evidence="1">
    <location>
        <begin position="658"/>
        <end position="669"/>
    </location>
</feature>
<feature type="region of interest" description="Disordered" evidence="1">
    <location>
        <begin position="578"/>
        <end position="632"/>
    </location>
</feature>
<reference evidence="3" key="1">
    <citation type="submission" date="2021-03" db="EMBL/GenBank/DDBJ databases">
        <title>Comparative genomics and phylogenomic investigation of the class Geoglossomycetes provide insights into ecological specialization and systematics.</title>
        <authorList>
            <person name="Melie T."/>
            <person name="Pirro S."/>
            <person name="Miller A.N."/>
            <person name="Quandt A."/>
        </authorList>
    </citation>
    <scope>NUCLEOTIDE SEQUENCE</scope>
    <source>
        <strain evidence="3">CAQ_001_2017</strain>
    </source>
</reference>
<feature type="domain" description="C2H2-type" evidence="2">
    <location>
        <begin position="112"/>
        <end position="135"/>
    </location>
</feature>
<feature type="compositionally biased region" description="Polar residues" evidence="1">
    <location>
        <begin position="409"/>
        <end position="418"/>
    </location>
</feature>
<dbReference type="EMBL" id="JAGHQM010001231">
    <property type="protein sequence ID" value="KAH0556089.1"/>
    <property type="molecule type" value="Genomic_DNA"/>
</dbReference>
<dbReference type="PROSITE" id="PS00028">
    <property type="entry name" value="ZINC_FINGER_C2H2_1"/>
    <property type="match status" value="2"/>
</dbReference>
<feature type="domain" description="C2H2-type" evidence="2">
    <location>
        <begin position="187"/>
        <end position="208"/>
    </location>
</feature>
<feature type="compositionally biased region" description="Low complexity" evidence="1">
    <location>
        <begin position="387"/>
        <end position="399"/>
    </location>
</feature>
<feature type="compositionally biased region" description="Basic residues" evidence="1">
    <location>
        <begin position="690"/>
        <end position="699"/>
    </location>
</feature>
<feature type="compositionally biased region" description="Polar residues" evidence="1">
    <location>
        <begin position="607"/>
        <end position="618"/>
    </location>
</feature>
<accession>A0A9P8RLA5</accession>
<dbReference type="InterPro" id="IPR044288">
    <property type="entry name" value="ZNF598/HEL2"/>
</dbReference>
<dbReference type="GO" id="GO:0043022">
    <property type="term" value="F:ribosome binding"/>
    <property type="evidence" value="ECO:0007669"/>
    <property type="project" value="TreeGrafter"/>
</dbReference>
<feature type="compositionally biased region" description="Polar residues" evidence="1">
    <location>
        <begin position="342"/>
        <end position="354"/>
    </location>
</feature>
<dbReference type="InterPro" id="IPR057634">
    <property type="entry name" value="PAH_ZNF598/HEL2"/>
</dbReference>
<dbReference type="PANTHER" id="PTHR22938">
    <property type="entry name" value="ZINC FINGER PROTEIN 598"/>
    <property type="match status" value="1"/>
</dbReference>
<evidence type="ECO:0000313" key="3">
    <source>
        <dbReference type="EMBL" id="KAH0556089.1"/>
    </source>
</evidence>
<evidence type="ECO:0000313" key="4">
    <source>
        <dbReference type="Proteomes" id="UP000750711"/>
    </source>
</evidence>
<evidence type="ECO:0000256" key="1">
    <source>
        <dbReference type="SAM" id="MobiDB-lite"/>
    </source>
</evidence>
<feature type="compositionally biased region" description="Low complexity" evidence="1">
    <location>
        <begin position="670"/>
        <end position="682"/>
    </location>
</feature>
<dbReference type="GO" id="GO:0072344">
    <property type="term" value="P:rescue of stalled ribosome"/>
    <property type="evidence" value="ECO:0007669"/>
    <property type="project" value="InterPro"/>
</dbReference>
<dbReference type="InterPro" id="IPR013087">
    <property type="entry name" value="Znf_C2H2_type"/>
</dbReference>
<dbReference type="PANTHER" id="PTHR22938:SF0">
    <property type="entry name" value="E3 UBIQUITIN-PROTEIN LIGASE ZNF598"/>
    <property type="match status" value="1"/>
</dbReference>
<name>A0A9P8RLA5_9PEZI</name>